<dbReference type="EMBL" id="BNAS01000006">
    <property type="protein sequence ID" value="GHH77303.1"/>
    <property type="molecule type" value="Genomic_DNA"/>
</dbReference>
<name>A0A919G380_9MICO</name>
<organism evidence="1 2">
    <name type="scientific">Promicromonospora soli</name>
    <dbReference type="NCBI Taxonomy" id="2035533"/>
    <lineage>
        <taxon>Bacteria</taxon>
        <taxon>Bacillati</taxon>
        <taxon>Actinomycetota</taxon>
        <taxon>Actinomycetes</taxon>
        <taxon>Micrococcales</taxon>
        <taxon>Promicromonosporaceae</taxon>
        <taxon>Promicromonospora</taxon>
    </lineage>
</organism>
<dbReference type="AlphaFoldDB" id="A0A919G380"/>
<accession>A0A919G380</accession>
<gene>
    <name evidence="1" type="ORF">GCM10017772_37940</name>
</gene>
<dbReference type="Proteomes" id="UP000627369">
    <property type="component" value="Unassembled WGS sequence"/>
</dbReference>
<reference evidence="1" key="2">
    <citation type="submission" date="2020-09" db="EMBL/GenBank/DDBJ databases">
        <authorList>
            <person name="Sun Q."/>
            <person name="Zhou Y."/>
        </authorList>
    </citation>
    <scope>NUCLEOTIDE SEQUENCE</scope>
    <source>
        <strain evidence="1">CGMCC 4.7398</strain>
    </source>
</reference>
<evidence type="ECO:0000313" key="1">
    <source>
        <dbReference type="EMBL" id="GHH77303.1"/>
    </source>
</evidence>
<protein>
    <submittedName>
        <fullName evidence="1">Uncharacterized protein</fullName>
    </submittedName>
</protein>
<proteinExistence type="predicted"/>
<keyword evidence="2" id="KW-1185">Reference proteome</keyword>
<sequence>MYVLYFYLRFEQAMLLTGDFGWSEARAIEWLRGRLASYLLAEPS</sequence>
<evidence type="ECO:0000313" key="2">
    <source>
        <dbReference type="Proteomes" id="UP000627369"/>
    </source>
</evidence>
<reference evidence="1" key="1">
    <citation type="journal article" date="2014" name="Int. J. Syst. Evol. Microbiol.">
        <title>Complete genome sequence of Corynebacterium casei LMG S-19264T (=DSM 44701T), isolated from a smear-ripened cheese.</title>
        <authorList>
            <consortium name="US DOE Joint Genome Institute (JGI-PGF)"/>
            <person name="Walter F."/>
            <person name="Albersmeier A."/>
            <person name="Kalinowski J."/>
            <person name="Ruckert C."/>
        </authorList>
    </citation>
    <scope>NUCLEOTIDE SEQUENCE</scope>
    <source>
        <strain evidence="1">CGMCC 4.7398</strain>
    </source>
</reference>
<comment type="caution">
    <text evidence="1">The sequence shown here is derived from an EMBL/GenBank/DDBJ whole genome shotgun (WGS) entry which is preliminary data.</text>
</comment>